<feature type="binding site" evidence="10">
    <location>
        <position position="247"/>
    </location>
    <ligand>
        <name>ATP</name>
        <dbReference type="ChEBI" id="CHEBI:30616"/>
    </ligand>
</feature>
<dbReference type="InterPro" id="IPR008925">
    <property type="entry name" value="aa_tRNA-synth_I_cd-bd_sf"/>
</dbReference>
<feature type="region of interest" description="Disordered" evidence="11">
    <location>
        <begin position="113"/>
        <end position="136"/>
    </location>
</feature>
<dbReference type="GeneID" id="78363192"/>
<keyword evidence="6 10" id="KW-0547">Nucleotide-binding</keyword>
<comment type="subunit">
    <text evidence="3 10">Monomer.</text>
</comment>
<dbReference type="InterPro" id="IPR033910">
    <property type="entry name" value="GluRS_core"/>
</dbReference>
<evidence type="ECO:0000256" key="3">
    <source>
        <dbReference type="ARBA" id="ARBA00011245"/>
    </source>
</evidence>
<dbReference type="GO" id="GO:0004818">
    <property type="term" value="F:glutamate-tRNA ligase activity"/>
    <property type="evidence" value="ECO:0007669"/>
    <property type="project" value="UniProtKB-UniRule"/>
</dbReference>
<comment type="caution">
    <text evidence="10">Lacks conserved residue(s) required for the propagation of feature annotation.</text>
</comment>
<comment type="caution">
    <text evidence="14">The sequence shown here is derived from an EMBL/GenBank/DDBJ whole genome shotgun (WGS) entry which is preliminary data.</text>
</comment>
<sequence>MFKKVRTRIAPSPTGMMHLGTARTAIYCWAVARHFGGEFLLRIEDTDQERSTPEATQVILDAMKWLNLNYDNAGHVTYQMNRLSRYKEVVDQLMEKGLAYKCYATKEELEQMREDQKARGEKPRYDGRWRPENCAGKPIPEGVTPVIRFRNPDDGTVTWNDGVYGPIAINNSELDDLVIMRGDGIPTYNFAVVVDDMDMEISHVIRGADHINNTPRQINLYKAIGGEIPTFAHLPLIHGEDGQKLSKRHGTVSVLAYEELGFLPEAIFNYLARLGWAHGDAEKFSREQLAEWFKLEDCSRSAAQFNMDKLRWLNHEYIKEADDERLAKLIEPRLKAKGADLSRNLDLVGIVALLKEREATLVELAEGAMLFYRDNPIDLAVLDECIKDAATSQEACRLFLERSKDMEWKREDINTLIRSIMKELKIKMPHIAIPLRVLVTGEKHTPSIDATLELFGKERVRGKLEEGLTNWINHTK</sequence>
<dbReference type="GO" id="GO:0005524">
    <property type="term" value="F:ATP binding"/>
    <property type="evidence" value="ECO:0007669"/>
    <property type="project" value="UniProtKB-UniRule"/>
</dbReference>
<keyword evidence="9 10" id="KW-0030">Aminoacyl-tRNA synthetase</keyword>
<dbReference type="NCBIfam" id="TIGR00464">
    <property type="entry name" value="gltX_bact"/>
    <property type="match status" value="1"/>
</dbReference>
<dbReference type="GO" id="GO:0006424">
    <property type="term" value="P:glutamyl-tRNA aminoacylation"/>
    <property type="evidence" value="ECO:0007669"/>
    <property type="project" value="UniProtKB-UniRule"/>
</dbReference>
<evidence type="ECO:0000256" key="10">
    <source>
        <dbReference type="HAMAP-Rule" id="MF_00022"/>
    </source>
</evidence>
<evidence type="ECO:0000259" key="13">
    <source>
        <dbReference type="Pfam" id="PF19269"/>
    </source>
</evidence>
<feature type="short sequence motif" description="'KMSKS' region" evidence="10">
    <location>
        <begin position="244"/>
        <end position="248"/>
    </location>
</feature>
<evidence type="ECO:0000256" key="8">
    <source>
        <dbReference type="ARBA" id="ARBA00022917"/>
    </source>
</evidence>
<keyword evidence="7 10" id="KW-0067">ATP-binding</keyword>
<dbReference type="InterPro" id="IPR045462">
    <property type="entry name" value="aa-tRNA-synth_I_cd-bd"/>
</dbReference>
<dbReference type="InterPro" id="IPR020751">
    <property type="entry name" value="aa-tRNA-synth_I_codon-bd_sub2"/>
</dbReference>
<dbReference type="RefSeq" id="WP_066590977.1">
    <property type="nucleotide sequence ID" value="NZ_CAJTBZ010000006.1"/>
</dbReference>
<gene>
    <name evidence="10" type="primary">gltX</name>
    <name evidence="14" type="ORF">ADH67_01465</name>
</gene>
<evidence type="ECO:0000256" key="9">
    <source>
        <dbReference type="ARBA" id="ARBA00023146"/>
    </source>
</evidence>
<protein>
    <recommendedName>
        <fullName evidence="10">Glutamate--tRNA ligase</fullName>
        <ecNumber evidence="10">6.1.1.17</ecNumber>
    </recommendedName>
    <alternativeName>
        <fullName evidence="10">Glutamyl-tRNA synthetase</fullName>
        <shortName evidence="10">GluRS</shortName>
    </alternativeName>
</protein>
<feature type="domain" description="Glutamyl/glutaminyl-tRNA synthetase class Ib catalytic" evidence="12">
    <location>
        <begin position="4"/>
        <end position="312"/>
    </location>
</feature>
<comment type="catalytic activity">
    <reaction evidence="10">
        <text>tRNA(Glu) + L-glutamate + ATP = L-glutamyl-tRNA(Glu) + AMP + diphosphate</text>
        <dbReference type="Rhea" id="RHEA:23540"/>
        <dbReference type="Rhea" id="RHEA-COMP:9663"/>
        <dbReference type="Rhea" id="RHEA-COMP:9680"/>
        <dbReference type="ChEBI" id="CHEBI:29985"/>
        <dbReference type="ChEBI" id="CHEBI:30616"/>
        <dbReference type="ChEBI" id="CHEBI:33019"/>
        <dbReference type="ChEBI" id="CHEBI:78442"/>
        <dbReference type="ChEBI" id="CHEBI:78520"/>
        <dbReference type="ChEBI" id="CHEBI:456215"/>
        <dbReference type="EC" id="6.1.1.17"/>
    </reaction>
</comment>
<dbReference type="GO" id="GO:0005829">
    <property type="term" value="C:cytosol"/>
    <property type="evidence" value="ECO:0007669"/>
    <property type="project" value="TreeGrafter"/>
</dbReference>
<dbReference type="Gene3D" id="3.40.50.620">
    <property type="entry name" value="HUPs"/>
    <property type="match status" value="1"/>
</dbReference>
<keyword evidence="15" id="KW-1185">Reference proteome</keyword>
<feature type="short sequence motif" description="'HIGH' region" evidence="10">
    <location>
        <begin position="11"/>
        <end position="21"/>
    </location>
</feature>
<dbReference type="InterPro" id="IPR049940">
    <property type="entry name" value="GluQ/Sye"/>
</dbReference>
<keyword evidence="8 10" id="KW-0648">Protein biosynthesis</keyword>
<dbReference type="SUPFAM" id="SSF48163">
    <property type="entry name" value="An anticodon-binding domain of class I aminoacyl-tRNA synthetases"/>
    <property type="match status" value="1"/>
</dbReference>
<dbReference type="PANTHER" id="PTHR43311">
    <property type="entry name" value="GLUTAMATE--TRNA LIGASE"/>
    <property type="match status" value="1"/>
</dbReference>
<dbReference type="Pfam" id="PF19269">
    <property type="entry name" value="Anticodon_2"/>
    <property type="match status" value="1"/>
</dbReference>
<proteinExistence type="inferred from homology"/>
<dbReference type="Gene3D" id="1.10.10.350">
    <property type="match status" value="1"/>
</dbReference>
<comment type="similarity">
    <text evidence="2 10">Belongs to the class-I aminoacyl-tRNA synthetase family. Glutamate--tRNA ligase type 1 subfamily.</text>
</comment>
<dbReference type="GO" id="GO:0000049">
    <property type="term" value="F:tRNA binding"/>
    <property type="evidence" value="ECO:0007669"/>
    <property type="project" value="InterPro"/>
</dbReference>
<comment type="function">
    <text evidence="10">Catalyzes the attachment of glutamate to tRNA(Glu) in a two-step reaction: glutamate is first activated by ATP to form Glu-AMP and then transferred to the acceptor end of tRNA(Glu).</text>
</comment>
<dbReference type="InterPro" id="IPR001412">
    <property type="entry name" value="aa-tRNA-synth_I_CS"/>
</dbReference>
<evidence type="ECO:0000256" key="1">
    <source>
        <dbReference type="ARBA" id="ARBA00004496"/>
    </source>
</evidence>
<evidence type="ECO:0000256" key="4">
    <source>
        <dbReference type="ARBA" id="ARBA00022490"/>
    </source>
</evidence>
<evidence type="ECO:0000256" key="6">
    <source>
        <dbReference type="ARBA" id="ARBA00022741"/>
    </source>
</evidence>
<keyword evidence="5 10" id="KW-0436">Ligase</keyword>
<dbReference type="InterPro" id="IPR014729">
    <property type="entry name" value="Rossmann-like_a/b/a_fold"/>
</dbReference>
<dbReference type="PANTHER" id="PTHR43311:SF2">
    <property type="entry name" value="GLUTAMATE--TRNA LIGASE, MITOCHONDRIAL-RELATED"/>
    <property type="match status" value="1"/>
</dbReference>
<name>A0A227KRE4_9BURK</name>
<dbReference type="Proteomes" id="UP000214610">
    <property type="component" value="Unassembled WGS sequence"/>
</dbReference>
<evidence type="ECO:0000259" key="12">
    <source>
        <dbReference type="Pfam" id="PF00749"/>
    </source>
</evidence>
<dbReference type="AlphaFoldDB" id="A0A227KRE4"/>
<evidence type="ECO:0000256" key="2">
    <source>
        <dbReference type="ARBA" id="ARBA00007894"/>
    </source>
</evidence>
<dbReference type="Pfam" id="PF00749">
    <property type="entry name" value="tRNA-synt_1c"/>
    <property type="match status" value="1"/>
</dbReference>
<evidence type="ECO:0000256" key="7">
    <source>
        <dbReference type="ARBA" id="ARBA00022840"/>
    </source>
</evidence>
<dbReference type="FunFam" id="3.40.50.620:FF:000007">
    <property type="entry name" value="Glutamate--tRNA ligase"/>
    <property type="match status" value="1"/>
</dbReference>
<dbReference type="EMBL" id="NHMP01000001">
    <property type="protein sequence ID" value="OXE50998.1"/>
    <property type="molecule type" value="Genomic_DNA"/>
</dbReference>
<dbReference type="HAMAP" id="MF_00022">
    <property type="entry name" value="Glu_tRNA_synth_type1"/>
    <property type="match status" value="1"/>
</dbReference>
<feature type="compositionally biased region" description="Basic and acidic residues" evidence="11">
    <location>
        <begin position="113"/>
        <end position="131"/>
    </location>
</feature>
<reference evidence="15" key="1">
    <citation type="submission" date="2017-05" db="EMBL/GenBank/DDBJ databases">
        <title>Improved OligoMM genomes.</title>
        <authorList>
            <person name="Garzetti D."/>
        </authorList>
    </citation>
    <scope>NUCLEOTIDE SEQUENCE [LARGE SCALE GENOMIC DNA]</scope>
    <source>
        <strain evidence="15">YL45</strain>
    </source>
</reference>
<dbReference type="EC" id="6.1.1.17" evidence="10"/>
<dbReference type="SUPFAM" id="SSF52374">
    <property type="entry name" value="Nucleotidylyl transferase"/>
    <property type="match status" value="1"/>
</dbReference>
<dbReference type="InterPro" id="IPR004527">
    <property type="entry name" value="Glu-tRNA-ligase_bac/mito"/>
</dbReference>
<evidence type="ECO:0000256" key="11">
    <source>
        <dbReference type="SAM" id="MobiDB-lite"/>
    </source>
</evidence>
<feature type="domain" description="Aminoacyl-tRNA synthetase class I anticodon-binding" evidence="13">
    <location>
        <begin position="325"/>
        <end position="467"/>
    </location>
</feature>
<dbReference type="InterPro" id="IPR020058">
    <property type="entry name" value="Glu/Gln-tRNA-synth_Ib_cat-dom"/>
</dbReference>
<dbReference type="GO" id="GO:0008270">
    <property type="term" value="F:zinc ion binding"/>
    <property type="evidence" value="ECO:0007669"/>
    <property type="project" value="InterPro"/>
</dbReference>
<keyword evidence="4 10" id="KW-0963">Cytoplasm</keyword>
<dbReference type="CDD" id="cd00808">
    <property type="entry name" value="GluRS_core"/>
    <property type="match status" value="1"/>
</dbReference>
<dbReference type="InterPro" id="IPR000924">
    <property type="entry name" value="Glu/Gln-tRNA-synth"/>
</dbReference>
<evidence type="ECO:0000313" key="14">
    <source>
        <dbReference type="EMBL" id="OXE50998.1"/>
    </source>
</evidence>
<organism evidence="14 15">
    <name type="scientific">Turicimonas muris</name>
    <dbReference type="NCBI Taxonomy" id="1796652"/>
    <lineage>
        <taxon>Bacteria</taxon>
        <taxon>Pseudomonadati</taxon>
        <taxon>Pseudomonadota</taxon>
        <taxon>Betaproteobacteria</taxon>
        <taxon>Burkholderiales</taxon>
        <taxon>Sutterellaceae</taxon>
        <taxon>Turicimonas</taxon>
    </lineage>
</organism>
<evidence type="ECO:0000256" key="5">
    <source>
        <dbReference type="ARBA" id="ARBA00022598"/>
    </source>
</evidence>
<accession>A0A227KRE4</accession>
<comment type="subcellular location">
    <subcellularLocation>
        <location evidence="1 10">Cytoplasm</location>
    </subcellularLocation>
</comment>
<dbReference type="PROSITE" id="PS00178">
    <property type="entry name" value="AA_TRNA_LIGASE_I"/>
    <property type="match status" value="1"/>
</dbReference>
<evidence type="ECO:0000313" key="15">
    <source>
        <dbReference type="Proteomes" id="UP000214610"/>
    </source>
</evidence>
<dbReference type="PRINTS" id="PR00987">
    <property type="entry name" value="TRNASYNTHGLU"/>
</dbReference>